<feature type="region of interest" description="Disordered" evidence="1">
    <location>
        <begin position="142"/>
        <end position="161"/>
    </location>
</feature>
<evidence type="ECO:0000313" key="2">
    <source>
        <dbReference type="EMBL" id="KAL1569359.1"/>
    </source>
</evidence>
<dbReference type="Proteomes" id="UP001567538">
    <property type="component" value="Unassembled WGS sequence"/>
</dbReference>
<reference evidence="2 3" key="1">
    <citation type="submission" date="2024-06" db="EMBL/GenBank/DDBJ databases">
        <title>A chromosome level genome sequence of Diviner's sage (Salvia divinorum).</title>
        <authorList>
            <person name="Ford S.A."/>
            <person name="Ro D.-K."/>
            <person name="Ness R.W."/>
            <person name="Phillips M.A."/>
        </authorList>
    </citation>
    <scope>NUCLEOTIDE SEQUENCE [LARGE SCALE GENOMIC DNA]</scope>
    <source>
        <strain evidence="2">SAF-2024a</strain>
        <tissue evidence="2">Leaf</tissue>
    </source>
</reference>
<evidence type="ECO:0000313" key="3">
    <source>
        <dbReference type="Proteomes" id="UP001567538"/>
    </source>
</evidence>
<dbReference type="AlphaFoldDB" id="A0ABD1IKX8"/>
<sequence length="277" mass="31866">MKDNWMLKPRGEVSWNEQWRQRKWQTLGRQIPKLPISSPSHSRLPLRRRHRSRPDLNSLDVVPPLTRSHRPPLLDVSKLSSPPTAAPSLPRPPLNSHTRTHTYLSTRTLSLPNTSRRLPVGAARFGAAVAVRCLPPSRRPQLRCTTGPSWRSHDERSRQIERREEKNRHCILGIKYMIVVPDGFFLDPRELEEDVVPFRFCRANKSLTVPSTSSSHDLSSESLVVGELTSISSVCSRYVLDLVHQHALGRKEYKYHPNSRSQFFSYMVQVLHLPSKQ</sequence>
<evidence type="ECO:0000256" key="1">
    <source>
        <dbReference type="SAM" id="MobiDB-lite"/>
    </source>
</evidence>
<accession>A0ABD1IKX8</accession>
<proteinExistence type="predicted"/>
<comment type="caution">
    <text evidence="2">The sequence shown here is derived from an EMBL/GenBank/DDBJ whole genome shotgun (WGS) entry which is preliminary data.</text>
</comment>
<feature type="compositionally biased region" description="Low complexity" evidence="1">
    <location>
        <begin position="79"/>
        <end position="88"/>
    </location>
</feature>
<keyword evidence="3" id="KW-1185">Reference proteome</keyword>
<feature type="compositionally biased region" description="Basic and acidic residues" evidence="1">
    <location>
        <begin position="151"/>
        <end position="161"/>
    </location>
</feature>
<organism evidence="2 3">
    <name type="scientific">Salvia divinorum</name>
    <name type="common">Maria pastora</name>
    <name type="synonym">Diviner's sage</name>
    <dbReference type="NCBI Taxonomy" id="28513"/>
    <lineage>
        <taxon>Eukaryota</taxon>
        <taxon>Viridiplantae</taxon>
        <taxon>Streptophyta</taxon>
        <taxon>Embryophyta</taxon>
        <taxon>Tracheophyta</taxon>
        <taxon>Spermatophyta</taxon>
        <taxon>Magnoliopsida</taxon>
        <taxon>eudicotyledons</taxon>
        <taxon>Gunneridae</taxon>
        <taxon>Pentapetalae</taxon>
        <taxon>asterids</taxon>
        <taxon>lamiids</taxon>
        <taxon>Lamiales</taxon>
        <taxon>Lamiaceae</taxon>
        <taxon>Nepetoideae</taxon>
        <taxon>Mentheae</taxon>
        <taxon>Salviinae</taxon>
        <taxon>Salvia</taxon>
        <taxon>Salvia subgen. Calosphace</taxon>
    </lineage>
</organism>
<protein>
    <submittedName>
        <fullName evidence="2">Uncharacterized protein</fullName>
    </submittedName>
</protein>
<name>A0ABD1IKX8_SALDI</name>
<gene>
    <name evidence="2" type="ORF">AAHA92_00845</name>
</gene>
<feature type="region of interest" description="Disordered" evidence="1">
    <location>
        <begin position="30"/>
        <end position="99"/>
    </location>
</feature>
<dbReference type="EMBL" id="JBEAFC010000001">
    <property type="protein sequence ID" value="KAL1569359.1"/>
    <property type="molecule type" value="Genomic_DNA"/>
</dbReference>